<dbReference type="SUPFAM" id="SSF53335">
    <property type="entry name" value="S-adenosyl-L-methionine-dependent methyltransferases"/>
    <property type="match status" value="1"/>
</dbReference>
<accession>A0A1I0B2W7</accession>
<dbReference type="STRING" id="349064.SAMN05660429_00906"/>
<feature type="domain" description="Methyltransferase" evidence="6">
    <location>
        <begin position="42"/>
        <end position="136"/>
    </location>
</feature>
<evidence type="ECO:0000256" key="1">
    <source>
        <dbReference type="ARBA" id="ARBA00005189"/>
    </source>
</evidence>
<comment type="pathway">
    <text evidence="1">Lipid metabolism.</text>
</comment>
<evidence type="ECO:0000256" key="5">
    <source>
        <dbReference type="ARBA" id="ARBA00047622"/>
    </source>
</evidence>
<dbReference type="Pfam" id="PF13649">
    <property type="entry name" value="Methyltransf_25"/>
    <property type="match status" value="1"/>
</dbReference>
<proteinExistence type="predicted"/>
<evidence type="ECO:0000256" key="4">
    <source>
        <dbReference type="ARBA" id="ARBA00025707"/>
    </source>
</evidence>
<protein>
    <submittedName>
        <fullName evidence="7">Methyltransferase domain-containing protein</fullName>
    </submittedName>
</protein>
<sequence length="252" mass="28718">MTDFDLLIQLHIRQLRQGPGGQDETLLAARLAGVNAEQRLTIADIGCGTGAAALTLAEHFNCDLTAIDFLPAFIEELKVRAEQRGVANKITAQTGDMANLPFEEQQFDVLWSEGAIYNIGFKQGIKAWRKFLKPGGKIVLSELTWLTQNRPYELTNHWQKEYPEVATAGEKIAQLERNGYKLLGYFPLPEYCWVDNYFQPLVERFDSFKAQFPEKSSEVDALIEEQQQEISMYQKYKAYWSYGVYVAEKIAS</sequence>
<keyword evidence="8" id="KW-1185">Reference proteome</keyword>
<dbReference type="RefSeq" id="WP_093328021.1">
    <property type="nucleotide sequence ID" value="NZ_AP027363.1"/>
</dbReference>
<evidence type="ECO:0000256" key="2">
    <source>
        <dbReference type="ARBA" id="ARBA00022603"/>
    </source>
</evidence>
<name>A0A1I0B2W7_THASX</name>
<dbReference type="Gene3D" id="3.40.50.150">
    <property type="entry name" value="Vaccinia Virus protein VP39"/>
    <property type="match status" value="1"/>
</dbReference>
<evidence type="ECO:0000313" key="8">
    <source>
        <dbReference type="Proteomes" id="UP000199308"/>
    </source>
</evidence>
<dbReference type="AlphaFoldDB" id="A0A1I0B2W7"/>
<dbReference type="EMBL" id="FOHK01000003">
    <property type="protein sequence ID" value="SET01088.1"/>
    <property type="molecule type" value="Genomic_DNA"/>
</dbReference>
<comment type="pathway">
    <text evidence="4">Phospholipid metabolism.</text>
</comment>
<gene>
    <name evidence="7" type="ORF">SAMN05660429_00906</name>
</gene>
<organism evidence="7 8">
    <name type="scientific">Thalassotalea agarivorans</name>
    <name type="common">Thalassomonas agarivorans</name>
    <dbReference type="NCBI Taxonomy" id="349064"/>
    <lineage>
        <taxon>Bacteria</taxon>
        <taxon>Pseudomonadati</taxon>
        <taxon>Pseudomonadota</taxon>
        <taxon>Gammaproteobacteria</taxon>
        <taxon>Alteromonadales</taxon>
        <taxon>Colwelliaceae</taxon>
        <taxon>Thalassotalea</taxon>
    </lineage>
</organism>
<dbReference type="PANTHER" id="PTHR44307:SF2">
    <property type="entry name" value="PHOSPHOETHANOLAMINE METHYLTRANSFERASE ISOFORM X1"/>
    <property type="match status" value="1"/>
</dbReference>
<dbReference type="PANTHER" id="PTHR44307">
    <property type="entry name" value="PHOSPHOETHANOLAMINE METHYLTRANSFERASE"/>
    <property type="match status" value="1"/>
</dbReference>
<dbReference type="GO" id="GO:0000234">
    <property type="term" value="F:phosphoethanolamine N-methyltransferase activity"/>
    <property type="evidence" value="ECO:0007669"/>
    <property type="project" value="UniProtKB-EC"/>
</dbReference>
<dbReference type="Proteomes" id="UP000199308">
    <property type="component" value="Unassembled WGS sequence"/>
</dbReference>
<reference evidence="7 8" key="1">
    <citation type="submission" date="2016-10" db="EMBL/GenBank/DDBJ databases">
        <authorList>
            <person name="de Groot N.N."/>
        </authorList>
    </citation>
    <scope>NUCLEOTIDE SEQUENCE [LARGE SCALE GENOMIC DNA]</scope>
    <source>
        <strain evidence="7 8">DSM 19706</strain>
    </source>
</reference>
<evidence type="ECO:0000259" key="6">
    <source>
        <dbReference type="Pfam" id="PF13649"/>
    </source>
</evidence>
<dbReference type="GO" id="GO:0032259">
    <property type="term" value="P:methylation"/>
    <property type="evidence" value="ECO:0007669"/>
    <property type="project" value="UniProtKB-KW"/>
</dbReference>
<dbReference type="OrthoDB" id="9808480at2"/>
<keyword evidence="2 7" id="KW-0489">Methyltransferase</keyword>
<dbReference type="InterPro" id="IPR041698">
    <property type="entry name" value="Methyltransf_25"/>
</dbReference>
<evidence type="ECO:0000313" key="7">
    <source>
        <dbReference type="EMBL" id="SET01088.1"/>
    </source>
</evidence>
<dbReference type="InterPro" id="IPR029063">
    <property type="entry name" value="SAM-dependent_MTases_sf"/>
</dbReference>
<evidence type="ECO:0000256" key="3">
    <source>
        <dbReference type="ARBA" id="ARBA00022679"/>
    </source>
</evidence>
<keyword evidence="3 7" id="KW-0808">Transferase</keyword>
<dbReference type="CDD" id="cd02440">
    <property type="entry name" value="AdoMet_MTases"/>
    <property type="match status" value="1"/>
</dbReference>
<comment type="catalytic activity">
    <reaction evidence="5">
        <text>phosphoethanolamine + S-adenosyl-L-methionine = N-methylethanolamine phosphate + S-adenosyl-L-homocysteine + H(+)</text>
        <dbReference type="Rhea" id="RHEA:20365"/>
        <dbReference type="ChEBI" id="CHEBI:15378"/>
        <dbReference type="ChEBI" id="CHEBI:57781"/>
        <dbReference type="ChEBI" id="CHEBI:57856"/>
        <dbReference type="ChEBI" id="CHEBI:58190"/>
        <dbReference type="ChEBI" id="CHEBI:59789"/>
        <dbReference type="EC" id="2.1.1.103"/>
    </reaction>
    <physiologicalReaction direction="left-to-right" evidence="5">
        <dbReference type="Rhea" id="RHEA:20366"/>
    </physiologicalReaction>
</comment>